<gene>
    <name evidence="2" type="ORF">LMJ30_18610</name>
</gene>
<dbReference type="RefSeq" id="WP_229433941.1">
    <property type="nucleotide sequence ID" value="NZ_JAJHPV010000020.1"/>
</dbReference>
<protein>
    <recommendedName>
        <fullName evidence="4">Stress-induced protein</fullName>
    </recommendedName>
</protein>
<dbReference type="EMBL" id="JAJHPV010000020">
    <property type="protein sequence ID" value="MCC6072948.1"/>
    <property type="molecule type" value="Genomic_DNA"/>
</dbReference>
<sequence>MTQNKSTGTQNQQSAHESEDEAAKKRAGVNTEKSSHDHMSREKAGKDEGAGGGAKQKQNHR</sequence>
<feature type="region of interest" description="Disordered" evidence="1">
    <location>
        <begin position="1"/>
        <end position="61"/>
    </location>
</feature>
<organism evidence="2 3">
    <name type="scientific">Massilia agrisoli</name>
    <dbReference type="NCBI Taxonomy" id="2892444"/>
    <lineage>
        <taxon>Bacteria</taxon>
        <taxon>Pseudomonadati</taxon>
        <taxon>Pseudomonadota</taxon>
        <taxon>Betaproteobacteria</taxon>
        <taxon>Burkholderiales</taxon>
        <taxon>Oxalobacteraceae</taxon>
        <taxon>Telluria group</taxon>
        <taxon>Massilia</taxon>
    </lineage>
</organism>
<comment type="caution">
    <text evidence="2">The sequence shown here is derived from an EMBL/GenBank/DDBJ whole genome shotgun (WGS) entry which is preliminary data.</text>
</comment>
<evidence type="ECO:0000313" key="3">
    <source>
        <dbReference type="Proteomes" id="UP001198701"/>
    </source>
</evidence>
<proteinExistence type="predicted"/>
<keyword evidence="3" id="KW-1185">Reference proteome</keyword>
<dbReference type="Proteomes" id="UP001198701">
    <property type="component" value="Unassembled WGS sequence"/>
</dbReference>
<evidence type="ECO:0000313" key="2">
    <source>
        <dbReference type="EMBL" id="MCC6072948.1"/>
    </source>
</evidence>
<feature type="compositionally biased region" description="Basic and acidic residues" evidence="1">
    <location>
        <begin position="33"/>
        <end position="49"/>
    </location>
</feature>
<feature type="compositionally biased region" description="Polar residues" evidence="1">
    <location>
        <begin position="1"/>
        <end position="15"/>
    </location>
</feature>
<name>A0ABS8IYF7_9BURK</name>
<evidence type="ECO:0008006" key="4">
    <source>
        <dbReference type="Google" id="ProtNLM"/>
    </source>
</evidence>
<reference evidence="2 3" key="1">
    <citation type="submission" date="2021-11" db="EMBL/GenBank/DDBJ databases">
        <authorList>
            <person name="Huq M.A."/>
        </authorList>
    </citation>
    <scope>NUCLEOTIDE SEQUENCE [LARGE SCALE GENOMIC DNA]</scope>
    <source>
        <strain evidence="2 3">MAHUQ-52</strain>
    </source>
</reference>
<evidence type="ECO:0000256" key="1">
    <source>
        <dbReference type="SAM" id="MobiDB-lite"/>
    </source>
</evidence>
<accession>A0ABS8IYF7</accession>